<dbReference type="Proteomes" id="UP000305451">
    <property type="component" value="Unassembled WGS sequence"/>
</dbReference>
<dbReference type="AlphaFoldDB" id="A0A4S2H7R4"/>
<dbReference type="Pfam" id="PF22765">
    <property type="entry name" value="DUF7010"/>
    <property type="match status" value="1"/>
</dbReference>
<proteinExistence type="predicted"/>
<feature type="transmembrane region" description="Helical" evidence="1">
    <location>
        <begin position="79"/>
        <end position="95"/>
    </location>
</feature>
<name>A0A4S2H7R4_9PROT</name>
<sequence length="191" mass="20109">MLDQTALDAERRRLFAANRAGLPMPVAGLVVFTALAIASVFVDYASWMLLCAYALGAIFPIAMALQAPLKAPFFKTKSPLNGVLLPAVIAANLHWPVTVALMLEAPALFPLALGMSTIGIWAVVGWMYASPVGLMHTLIRVGGVTALFLLLPDTENQATAISAFVALVYAISIAGFVIELNARTKTGSAPA</sequence>
<evidence type="ECO:0000313" key="2">
    <source>
        <dbReference type="EMBL" id="TGY91703.1"/>
    </source>
</evidence>
<keyword evidence="1" id="KW-0472">Membrane</keyword>
<protein>
    <submittedName>
        <fullName evidence="2">Uncharacterized protein</fullName>
    </submittedName>
</protein>
<dbReference type="EMBL" id="SRXV01000005">
    <property type="protein sequence ID" value="TGY91703.1"/>
    <property type="molecule type" value="Genomic_DNA"/>
</dbReference>
<reference evidence="2 3" key="1">
    <citation type="journal article" date="2013" name="Int. J. Syst. Evol. Microbiol.">
        <title>Marinicauda pacifica gen. nov., sp. nov., a prosthecate alphaproteobacterium of the family Hyphomonadaceae isolated from deep seawater.</title>
        <authorList>
            <person name="Zhang X.Y."/>
            <person name="Li G.W."/>
            <person name="Wang C.S."/>
            <person name="Zhang Y.J."/>
            <person name="Xu X.W."/>
            <person name="Li H."/>
            <person name="Liu A."/>
            <person name="Liu C."/>
            <person name="Xie B.B."/>
            <person name="Qin Q.L."/>
            <person name="Xu Z."/>
            <person name="Chen X.L."/>
            <person name="Zhou B.C."/>
            <person name="Zhang Y.Z."/>
        </authorList>
    </citation>
    <scope>NUCLEOTIDE SEQUENCE [LARGE SCALE GENOMIC DNA]</scope>
    <source>
        <strain evidence="2 3">P-1 km-3</strain>
    </source>
</reference>
<evidence type="ECO:0000256" key="1">
    <source>
        <dbReference type="SAM" id="Phobius"/>
    </source>
</evidence>
<dbReference type="InterPro" id="IPR053824">
    <property type="entry name" value="DUF7010"/>
</dbReference>
<keyword evidence="1" id="KW-1133">Transmembrane helix</keyword>
<feature type="transmembrane region" description="Helical" evidence="1">
    <location>
        <begin position="21"/>
        <end position="41"/>
    </location>
</feature>
<dbReference type="RefSeq" id="WP_135945880.1">
    <property type="nucleotide sequence ID" value="NZ_BMEI01000005.1"/>
</dbReference>
<feature type="transmembrane region" description="Helical" evidence="1">
    <location>
        <begin position="158"/>
        <end position="178"/>
    </location>
</feature>
<accession>A0A4S2H7R4</accession>
<feature type="transmembrane region" description="Helical" evidence="1">
    <location>
        <begin position="107"/>
        <end position="127"/>
    </location>
</feature>
<evidence type="ECO:0000313" key="3">
    <source>
        <dbReference type="Proteomes" id="UP000305451"/>
    </source>
</evidence>
<comment type="caution">
    <text evidence="2">The sequence shown here is derived from an EMBL/GenBank/DDBJ whole genome shotgun (WGS) entry which is preliminary data.</text>
</comment>
<keyword evidence="1" id="KW-0812">Transmembrane</keyword>
<keyword evidence="3" id="KW-1185">Reference proteome</keyword>
<dbReference type="OrthoDB" id="7630092at2"/>
<feature type="transmembrane region" description="Helical" evidence="1">
    <location>
        <begin position="47"/>
        <end position="67"/>
    </location>
</feature>
<gene>
    <name evidence="2" type="ORF">E5162_13855</name>
</gene>
<organism evidence="2 3">
    <name type="scientific">Marinicauda pacifica</name>
    <dbReference type="NCBI Taxonomy" id="1133559"/>
    <lineage>
        <taxon>Bacteria</taxon>
        <taxon>Pseudomonadati</taxon>
        <taxon>Pseudomonadota</taxon>
        <taxon>Alphaproteobacteria</taxon>
        <taxon>Maricaulales</taxon>
        <taxon>Maricaulaceae</taxon>
        <taxon>Marinicauda</taxon>
    </lineage>
</organism>